<feature type="binding site" evidence="10">
    <location>
        <position position="29"/>
    </location>
    <ligand>
        <name>Mn(2+)</name>
        <dbReference type="ChEBI" id="CHEBI:29035"/>
        <label>1</label>
    </ligand>
</feature>
<feature type="binding site" evidence="10">
    <location>
        <position position="62"/>
    </location>
    <ligand>
        <name>Mn(2+)</name>
        <dbReference type="ChEBI" id="CHEBI:29035"/>
        <label>1</label>
    </ligand>
</feature>
<evidence type="ECO:0000313" key="12">
    <source>
        <dbReference type="EMBL" id="SHI22716.1"/>
    </source>
</evidence>
<dbReference type="STRING" id="658167.SAMN04488135_11462"/>
<keyword evidence="6 10" id="KW-0378">Hydrolase</keyword>
<feature type="binding site" evidence="10">
    <location>
        <position position="219"/>
    </location>
    <ligand>
        <name>Mn(2+)</name>
        <dbReference type="ChEBI" id="CHEBI:29035"/>
        <label>2</label>
    </ligand>
</feature>
<evidence type="ECO:0000259" key="11">
    <source>
        <dbReference type="Pfam" id="PF00149"/>
    </source>
</evidence>
<evidence type="ECO:0000256" key="2">
    <source>
        <dbReference type="ARBA" id="ARBA00022516"/>
    </source>
</evidence>
<evidence type="ECO:0000256" key="8">
    <source>
        <dbReference type="ARBA" id="ARBA00023136"/>
    </source>
</evidence>
<evidence type="ECO:0000256" key="6">
    <source>
        <dbReference type="ARBA" id="ARBA00022801"/>
    </source>
</evidence>
<dbReference type="InterPro" id="IPR010138">
    <property type="entry name" value="UDP-diacylglucosamine_Hdrlase"/>
</dbReference>
<accession>A0A1M5ZER1</accession>
<dbReference type="SUPFAM" id="SSF56300">
    <property type="entry name" value="Metallo-dependent phosphatases"/>
    <property type="match status" value="1"/>
</dbReference>
<keyword evidence="3 10" id="KW-0997">Cell inner membrane</keyword>
<feature type="binding site" evidence="10">
    <location>
        <position position="184"/>
    </location>
    <ligand>
        <name>substrate</name>
    </ligand>
</feature>
<feature type="binding site" evidence="10">
    <location>
        <position position="146"/>
    </location>
    <ligand>
        <name>substrate</name>
    </ligand>
</feature>
<comment type="catalytic activity">
    <reaction evidence="10">
        <text>UDP-2-N,3-O-bis[(3R)-3-hydroxytetradecanoyl]-alpha-D-glucosamine + H2O = 2-N,3-O-bis[(3R)-3-hydroxytetradecanoyl]-alpha-D-glucosaminyl 1-phosphate + UMP + 2 H(+)</text>
        <dbReference type="Rhea" id="RHEA:25213"/>
        <dbReference type="ChEBI" id="CHEBI:15377"/>
        <dbReference type="ChEBI" id="CHEBI:15378"/>
        <dbReference type="ChEBI" id="CHEBI:57865"/>
        <dbReference type="ChEBI" id="CHEBI:57957"/>
        <dbReference type="ChEBI" id="CHEBI:78847"/>
        <dbReference type="EC" id="3.6.1.54"/>
    </reaction>
</comment>
<evidence type="ECO:0000256" key="10">
    <source>
        <dbReference type="HAMAP-Rule" id="MF_00575"/>
    </source>
</evidence>
<dbReference type="Proteomes" id="UP000184226">
    <property type="component" value="Unassembled WGS sequence"/>
</dbReference>
<evidence type="ECO:0000256" key="7">
    <source>
        <dbReference type="ARBA" id="ARBA00023098"/>
    </source>
</evidence>
<gene>
    <name evidence="10" type="primary">lpxH</name>
    <name evidence="12" type="ORF">SAMN04488135_11462</name>
</gene>
<sequence>MFRSKTSSSRKPRSLNKIPLAGTVWVASDIHLGPDTPATARAFHLFLDKACAQADALLLCGDIFDAWIGDDFALASPPEWLSQTLDKLARVSARMPLWLGRGNRDFLMGEALARRVGARLLPDTVCLATDSGPVLLSHGDEYCVADAGYQRMRRIVRNPAVQKAFLSLSLKLRRGIADWARKRSMAANRQKSPGIMDVDQGAIEQAFLDSGVETLVHGHTHRPAVHRLTVGGQARSRIVLPDWDCDHAGAPRGGWLAIDRHGPVLRQLP</sequence>
<dbReference type="EMBL" id="FQXE01000014">
    <property type="protein sequence ID" value="SHI22716.1"/>
    <property type="molecule type" value="Genomic_DNA"/>
</dbReference>
<dbReference type="InterPro" id="IPR029052">
    <property type="entry name" value="Metallo-depent_PP-like"/>
</dbReference>
<keyword evidence="5 10" id="KW-0479">Metal-binding</keyword>
<dbReference type="GO" id="GO:0009245">
    <property type="term" value="P:lipid A biosynthetic process"/>
    <property type="evidence" value="ECO:0007669"/>
    <property type="project" value="UniProtKB-UniRule"/>
</dbReference>
<feature type="binding site" evidence="10">
    <location>
        <position position="62"/>
    </location>
    <ligand>
        <name>Mn(2+)</name>
        <dbReference type="ChEBI" id="CHEBI:29035"/>
        <label>2</label>
    </ligand>
</feature>
<dbReference type="UniPathway" id="UPA00359">
    <property type="reaction ID" value="UER00480"/>
</dbReference>
<feature type="binding site" evidence="10">
    <location>
        <position position="138"/>
    </location>
    <ligand>
        <name>Mn(2+)</name>
        <dbReference type="ChEBI" id="CHEBI:29035"/>
        <label>2</label>
    </ligand>
</feature>
<dbReference type="GO" id="GO:0030145">
    <property type="term" value="F:manganese ion binding"/>
    <property type="evidence" value="ECO:0007669"/>
    <property type="project" value="UniProtKB-UniRule"/>
</dbReference>
<evidence type="ECO:0000256" key="9">
    <source>
        <dbReference type="ARBA" id="ARBA00023211"/>
    </source>
</evidence>
<feature type="binding site" evidence="10">
    <location>
        <position position="221"/>
    </location>
    <ligand>
        <name>Mn(2+)</name>
        <dbReference type="ChEBI" id="CHEBI:29035"/>
        <label>1</label>
    </ligand>
</feature>
<keyword evidence="13" id="KW-1185">Reference proteome</keyword>
<evidence type="ECO:0000256" key="5">
    <source>
        <dbReference type="ARBA" id="ARBA00022723"/>
    </source>
</evidence>
<dbReference type="Gene3D" id="3.60.21.10">
    <property type="match status" value="1"/>
</dbReference>
<feature type="binding site" evidence="10">
    <location>
        <position position="31"/>
    </location>
    <ligand>
        <name>Mn(2+)</name>
        <dbReference type="ChEBI" id="CHEBI:29035"/>
        <label>1</label>
    </ligand>
</feature>
<organism evidence="12 13">
    <name type="scientific">Pollutimonas bauzanensis</name>
    <dbReference type="NCBI Taxonomy" id="658167"/>
    <lineage>
        <taxon>Bacteria</taxon>
        <taxon>Pseudomonadati</taxon>
        <taxon>Pseudomonadota</taxon>
        <taxon>Betaproteobacteria</taxon>
        <taxon>Burkholderiales</taxon>
        <taxon>Alcaligenaceae</taxon>
        <taxon>Pollutimonas</taxon>
    </lineage>
</organism>
<feature type="binding site" evidence="10">
    <location>
        <position position="188"/>
    </location>
    <ligand>
        <name>substrate</name>
    </ligand>
</feature>
<dbReference type="NCBIfam" id="TIGR01854">
    <property type="entry name" value="lipid_A_lpxH"/>
    <property type="match status" value="1"/>
</dbReference>
<feature type="binding site" evidence="10">
    <location>
        <begin position="103"/>
        <end position="104"/>
    </location>
    <ligand>
        <name>substrate</name>
    </ligand>
</feature>
<dbReference type="InterPro" id="IPR004843">
    <property type="entry name" value="Calcineurin-like_PHP"/>
</dbReference>
<feature type="binding site" evidence="10">
    <location>
        <position position="219"/>
    </location>
    <ligand>
        <name>substrate</name>
    </ligand>
</feature>
<dbReference type="Pfam" id="PF00149">
    <property type="entry name" value="Metallophos"/>
    <property type="match status" value="1"/>
</dbReference>
<comment type="similarity">
    <text evidence="10">Belongs to the LpxH family.</text>
</comment>
<name>A0A1M5ZER1_9BURK</name>
<dbReference type="GO" id="GO:0019897">
    <property type="term" value="C:extrinsic component of plasma membrane"/>
    <property type="evidence" value="ECO:0007669"/>
    <property type="project" value="UniProtKB-UniRule"/>
</dbReference>
<dbReference type="HAMAP" id="MF_00575">
    <property type="entry name" value="LpxH"/>
    <property type="match status" value="1"/>
</dbReference>
<evidence type="ECO:0000256" key="3">
    <source>
        <dbReference type="ARBA" id="ARBA00022519"/>
    </source>
</evidence>
<keyword evidence="8 10" id="KW-0472">Membrane</keyword>
<comment type="cofactor">
    <cofactor evidence="10">
        <name>Mn(2+)</name>
        <dbReference type="ChEBI" id="CHEBI:29035"/>
    </cofactor>
    <text evidence="10">Binds 2 Mn(2+) ions per subunit in a binuclear metal center.</text>
</comment>
<dbReference type="EC" id="3.6.1.54" evidence="10"/>
<keyword evidence="9 10" id="KW-0464">Manganese</keyword>
<feature type="domain" description="Calcineurin-like phosphoesterase" evidence="11">
    <location>
        <begin position="23"/>
        <end position="223"/>
    </location>
</feature>
<dbReference type="CDD" id="cd07398">
    <property type="entry name" value="MPP_YbbF-LpxH"/>
    <property type="match status" value="1"/>
</dbReference>
<dbReference type="InterPro" id="IPR043461">
    <property type="entry name" value="LpxH-like"/>
</dbReference>
<feature type="binding site" evidence="10">
    <location>
        <position position="191"/>
    </location>
    <ligand>
        <name>substrate</name>
    </ligand>
</feature>
<proteinExistence type="inferred from homology"/>
<dbReference type="PANTHER" id="PTHR34990:SF1">
    <property type="entry name" value="UDP-2,3-DIACYLGLUCOSAMINE HYDROLASE"/>
    <property type="match status" value="1"/>
</dbReference>
<keyword evidence="7 10" id="KW-0443">Lipid metabolism</keyword>
<dbReference type="GO" id="GO:0005737">
    <property type="term" value="C:cytoplasm"/>
    <property type="evidence" value="ECO:0007669"/>
    <property type="project" value="InterPro"/>
</dbReference>
<feature type="binding site" evidence="10">
    <location>
        <position position="103"/>
    </location>
    <ligand>
        <name>Mn(2+)</name>
        <dbReference type="ChEBI" id="CHEBI:29035"/>
        <label>2</label>
    </ligand>
</feature>
<comment type="subcellular location">
    <subcellularLocation>
        <location evidence="10">Cell inner membrane</location>
        <topology evidence="10">Peripheral membrane protein</topology>
        <orientation evidence="10">Cytoplasmic side</orientation>
    </subcellularLocation>
</comment>
<evidence type="ECO:0000313" key="13">
    <source>
        <dbReference type="Proteomes" id="UP000184226"/>
    </source>
</evidence>
<evidence type="ECO:0000256" key="1">
    <source>
        <dbReference type="ARBA" id="ARBA00022475"/>
    </source>
</evidence>
<keyword evidence="4 10" id="KW-0441">Lipid A biosynthesis</keyword>
<comment type="pathway">
    <text evidence="10">Glycolipid biosynthesis; lipid IV(A) biosynthesis; lipid IV(A) from (3R)-3-hydroxytetradecanoyl-[acyl-carrier-protein] and UDP-N-acetyl-alpha-D-glucosamine: step 4/6.</text>
</comment>
<dbReference type="AlphaFoldDB" id="A0A1M5ZER1"/>
<evidence type="ECO:0000256" key="4">
    <source>
        <dbReference type="ARBA" id="ARBA00022556"/>
    </source>
</evidence>
<dbReference type="PANTHER" id="PTHR34990">
    <property type="entry name" value="UDP-2,3-DIACYLGLUCOSAMINE HYDROLASE-RELATED"/>
    <property type="match status" value="1"/>
</dbReference>
<comment type="function">
    <text evidence="10">Hydrolyzes the pyrophosphate bond of UDP-2,3-diacylglucosamine to yield 2,3-diacylglucosamine 1-phosphate (lipid X) and UMP by catalyzing the attack of water at the alpha-P atom. Involved in the biosynthesis of lipid A, a phosphorylated glycolipid that anchors the lipopolysaccharide to the outer membrane of the cell.</text>
</comment>
<reference evidence="12 13" key="1">
    <citation type="submission" date="2016-11" db="EMBL/GenBank/DDBJ databases">
        <authorList>
            <person name="Jaros S."/>
            <person name="Januszkiewicz K."/>
            <person name="Wedrychowicz H."/>
        </authorList>
    </citation>
    <scope>NUCLEOTIDE SEQUENCE [LARGE SCALE GENOMIC DNA]</scope>
    <source>
        <strain evidence="12 13">CGMCC 1.10190</strain>
    </source>
</reference>
<keyword evidence="1 10" id="KW-1003">Cell membrane</keyword>
<protein>
    <recommendedName>
        <fullName evidence="10">UDP-2,3-diacylglucosamine hydrolase</fullName>
        <ecNumber evidence="10">3.6.1.54</ecNumber>
    </recommendedName>
    <alternativeName>
        <fullName evidence="10">UDP-2,3-diacylglucosamine diphosphatase</fullName>
    </alternativeName>
</protein>
<keyword evidence="2 10" id="KW-0444">Lipid biosynthesis</keyword>
<dbReference type="GO" id="GO:0008758">
    <property type="term" value="F:UDP-2,3-diacylglucosamine hydrolase activity"/>
    <property type="evidence" value="ECO:0007669"/>
    <property type="project" value="UniProtKB-UniRule"/>
</dbReference>
<dbReference type="NCBIfam" id="NF003743">
    <property type="entry name" value="PRK05340.1"/>
    <property type="match status" value="1"/>
</dbReference>